<name>A0ACB9RZ96_9MYRT</name>
<organism evidence="1 2">
    <name type="scientific">Melastoma candidum</name>
    <dbReference type="NCBI Taxonomy" id="119954"/>
    <lineage>
        <taxon>Eukaryota</taxon>
        <taxon>Viridiplantae</taxon>
        <taxon>Streptophyta</taxon>
        <taxon>Embryophyta</taxon>
        <taxon>Tracheophyta</taxon>
        <taxon>Spermatophyta</taxon>
        <taxon>Magnoliopsida</taxon>
        <taxon>eudicotyledons</taxon>
        <taxon>Gunneridae</taxon>
        <taxon>Pentapetalae</taxon>
        <taxon>rosids</taxon>
        <taxon>malvids</taxon>
        <taxon>Myrtales</taxon>
        <taxon>Melastomataceae</taxon>
        <taxon>Melastomatoideae</taxon>
        <taxon>Melastomateae</taxon>
        <taxon>Melastoma</taxon>
    </lineage>
</organism>
<keyword evidence="2" id="KW-1185">Reference proteome</keyword>
<dbReference type="EMBL" id="CM042882">
    <property type="protein sequence ID" value="KAI4383561.1"/>
    <property type="molecule type" value="Genomic_DNA"/>
</dbReference>
<sequence length="94" mass="10616">MSKMTGPGIGLMGKTVGLYFSIHSHNVSQEFMLKLIDYHAKLGETVDDFEIILVPLDNKEDFKQGSTIPWMAVPFSNKTCNRLSDYFKISTLPM</sequence>
<proteinExistence type="predicted"/>
<reference evidence="2" key="1">
    <citation type="journal article" date="2023" name="Front. Plant Sci.">
        <title>Chromosomal-level genome assembly of Melastoma candidum provides insights into trichome evolution.</title>
        <authorList>
            <person name="Zhong Y."/>
            <person name="Wu W."/>
            <person name="Sun C."/>
            <person name="Zou P."/>
            <person name="Liu Y."/>
            <person name="Dai S."/>
            <person name="Zhou R."/>
        </authorList>
    </citation>
    <scope>NUCLEOTIDE SEQUENCE [LARGE SCALE GENOMIC DNA]</scope>
</reference>
<comment type="caution">
    <text evidence="1">The sequence shown here is derived from an EMBL/GenBank/DDBJ whole genome shotgun (WGS) entry which is preliminary data.</text>
</comment>
<protein>
    <submittedName>
        <fullName evidence="1">Uncharacterized protein</fullName>
    </submittedName>
</protein>
<accession>A0ACB9RZ96</accession>
<evidence type="ECO:0000313" key="1">
    <source>
        <dbReference type="EMBL" id="KAI4383561.1"/>
    </source>
</evidence>
<evidence type="ECO:0000313" key="2">
    <source>
        <dbReference type="Proteomes" id="UP001057402"/>
    </source>
</evidence>
<gene>
    <name evidence="1" type="ORF">MLD38_009387</name>
</gene>
<dbReference type="Proteomes" id="UP001057402">
    <property type="component" value="Chromosome 3"/>
</dbReference>